<dbReference type="PANTHER" id="PTHR40618:SF1">
    <property type="entry name" value="B-ZIP TRANSCRIPTION FACTOR (EUROFUNG)"/>
    <property type="match status" value="1"/>
</dbReference>
<keyword evidence="4" id="KW-1185">Reference proteome</keyword>
<keyword evidence="1" id="KW-0175">Coiled coil</keyword>
<dbReference type="InterPro" id="IPR046347">
    <property type="entry name" value="bZIP_sf"/>
</dbReference>
<feature type="region of interest" description="Disordered" evidence="2">
    <location>
        <begin position="122"/>
        <end position="200"/>
    </location>
</feature>
<dbReference type="Gene3D" id="1.20.5.170">
    <property type="match status" value="1"/>
</dbReference>
<reference evidence="3" key="1">
    <citation type="journal article" date="2020" name="Stud. Mycol.">
        <title>101 Dothideomycetes genomes: a test case for predicting lifestyles and emergence of pathogens.</title>
        <authorList>
            <person name="Haridas S."/>
            <person name="Albert R."/>
            <person name="Binder M."/>
            <person name="Bloem J."/>
            <person name="Labutti K."/>
            <person name="Salamov A."/>
            <person name="Andreopoulos B."/>
            <person name="Baker S."/>
            <person name="Barry K."/>
            <person name="Bills G."/>
            <person name="Bluhm B."/>
            <person name="Cannon C."/>
            <person name="Castanera R."/>
            <person name="Culley D."/>
            <person name="Daum C."/>
            <person name="Ezra D."/>
            <person name="Gonzalez J."/>
            <person name="Henrissat B."/>
            <person name="Kuo A."/>
            <person name="Liang C."/>
            <person name="Lipzen A."/>
            <person name="Lutzoni F."/>
            <person name="Magnuson J."/>
            <person name="Mondo S."/>
            <person name="Nolan M."/>
            <person name="Ohm R."/>
            <person name="Pangilinan J."/>
            <person name="Park H.-J."/>
            <person name="Ramirez L."/>
            <person name="Alfaro M."/>
            <person name="Sun H."/>
            <person name="Tritt A."/>
            <person name="Yoshinaga Y."/>
            <person name="Zwiers L.-H."/>
            <person name="Turgeon B."/>
            <person name="Goodwin S."/>
            <person name="Spatafora J."/>
            <person name="Crous P."/>
            <person name="Grigoriev I."/>
        </authorList>
    </citation>
    <scope>NUCLEOTIDE SEQUENCE</scope>
    <source>
        <strain evidence="3">CBS 107.79</strain>
    </source>
</reference>
<dbReference type="SUPFAM" id="SSF57959">
    <property type="entry name" value="Leucine zipper domain"/>
    <property type="match status" value="1"/>
</dbReference>
<feature type="compositionally biased region" description="Polar residues" evidence="2">
    <location>
        <begin position="143"/>
        <end position="157"/>
    </location>
</feature>
<dbReference type="OrthoDB" id="3555317at2759"/>
<feature type="coiled-coil region" evidence="1">
    <location>
        <begin position="59"/>
        <end position="86"/>
    </location>
</feature>
<feature type="region of interest" description="Disordered" evidence="2">
    <location>
        <begin position="1"/>
        <end position="48"/>
    </location>
</feature>
<dbReference type="CDD" id="cd14688">
    <property type="entry name" value="bZIP_YAP"/>
    <property type="match status" value="1"/>
</dbReference>
<gene>
    <name evidence="3" type="ORF">BU23DRAFT_555779</name>
</gene>
<feature type="compositionally biased region" description="Low complexity" evidence="2">
    <location>
        <begin position="490"/>
        <end position="513"/>
    </location>
</feature>
<feature type="compositionally biased region" description="Acidic residues" evidence="2">
    <location>
        <begin position="127"/>
        <end position="139"/>
    </location>
</feature>
<dbReference type="AlphaFoldDB" id="A0A6A5V2C8"/>
<protein>
    <recommendedName>
        <fullName evidence="5">BZIP domain-containing protein</fullName>
    </recommendedName>
</protein>
<evidence type="ECO:0008006" key="5">
    <source>
        <dbReference type="Google" id="ProtNLM"/>
    </source>
</evidence>
<dbReference type="EMBL" id="ML976692">
    <property type="protein sequence ID" value="KAF1971603.1"/>
    <property type="molecule type" value="Genomic_DNA"/>
</dbReference>
<evidence type="ECO:0000313" key="4">
    <source>
        <dbReference type="Proteomes" id="UP000800036"/>
    </source>
</evidence>
<evidence type="ECO:0000256" key="1">
    <source>
        <dbReference type="SAM" id="Coils"/>
    </source>
</evidence>
<feature type="region of interest" description="Disordered" evidence="2">
    <location>
        <begin position="486"/>
        <end position="520"/>
    </location>
</feature>
<organism evidence="3 4">
    <name type="scientific">Bimuria novae-zelandiae CBS 107.79</name>
    <dbReference type="NCBI Taxonomy" id="1447943"/>
    <lineage>
        <taxon>Eukaryota</taxon>
        <taxon>Fungi</taxon>
        <taxon>Dikarya</taxon>
        <taxon>Ascomycota</taxon>
        <taxon>Pezizomycotina</taxon>
        <taxon>Dothideomycetes</taxon>
        <taxon>Pleosporomycetidae</taxon>
        <taxon>Pleosporales</taxon>
        <taxon>Massarineae</taxon>
        <taxon>Didymosphaeriaceae</taxon>
        <taxon>Bimuria</taxon>
    </lineage>
</organism>
<evidence type="ECO:0000256" key="2">
    <source>
        <dbReference type="SAM" id="MobiDB-lite"/>
    </source>
</evidence>
<sequence>MGSSDSDGQVPTRKRLRTSTNSEDAGGKKARGRPRVDTQDETAADRRRTQIRLAQRAYRQRKETTIASLKQQNDRLQSIIDQMNKSFLQFNEAALKSGLLQLNPVLAQQLKSVTESFVSLAKSAAEGNDDEEEASEPMEAEPTQSKQSKPTTPSIQPQHVDLGWGYSASVGDRSPPRRPQDSQPQSYVDLPLLPNPNAEQAKEGGLMRYNPFPPIPDLFNQGISWGDSSVGERPSDQPVPFGIMDILSRQEFKPPTPSNPNPNVFFVAIPTPRASPPMTRFPTPPYLSLTTKTPKPIWTYSHEETTFGRRLTRASLEMGFHTLGAAHQISTVEYLFRLSLSYITLNEIRETLKEILARGTDEELDNWSTPFIHLGGAGTHYPRRDEHGNIVKRPNSWTVRRIGPVEQKMARAENVEDPSQWHDLKVDLTGYEGEWFDAYDVEGYLEQVKGVRIDPKSSFQDAVVDDEEYLGHDYISLGSGDNTILRRSSADSTPDLSAASSSADARSSSSTPPMTQGATDIDHFFAPSDIPFGLDMSMGPPDFNKLPTADSSGFFDQPLGLDLAPSFDTTMSFPPLGFSDNTFNGGGMGMNMAYGDRQPIPIRQRRKKRVLIDVSKLVDEIVKHAVCLGRAPGFRRKDVDIAFQSSLVTAF</sequence>
<dbReference type="GO" id="GO:0003700">
    <property type="term" value="F:DNA-binding transcription factor activity"/>
    <property type="evidence" value="ECO:0007669"/>
    <property type="project" value="InterPro"/>
</dbReference>
<accession>A0A6A5V2C8</accession>
<name>A0A6A5V2C8_9PLEO</name>
<dbReference type="PANTHER" id="PTHR40618">
    <property type="entry name" value="B-ZIP TRANSCRIPTION FACTOR (EUROFUNG)-RELATED"/>
    <property type="match status" value="1"/>
</dbReference>
<dbReference type="Proteomes" id="UP000800036">
    <property type="component" value="Unassembled WGS sequence"/>
</dbReference>
<proteinExistence type="predicted"/>
<evidence type="ECO:0000313" key="3">
    <source>
        <dbReference type="EMBL" id="KAF1971603.1"/>
    </source>
</evidence>
<feature type="compositionally biased region" description="Basic and acidic residues" evidence="2">
    <location>
        <begin position="34"/>
        <end position="48"/>
    </location>
</feature>